<gene>
    <name evidence="3" type="ORF">K444DRAFT_624024</name>
</gene>
<dbReference type="GeneID" id="36590423"/>
<evidence type="ECO:0000313" key="3">
    <source>
        <dbReference type="EMBL" id="PMD66520.1"/>
    </source>
</evidence>
<feature type="compositionally biased region" description="Polar residues" evidence="2">
    <location>
        <begin position="7"/>
        <end position="22"/>
    </location>
</feature>
<dbReference type="AlphaFoldDB" id="A0A2J6TU27"/>
<organism evidence="3 4">
    <name type="scientific">Hyaloscypha bicolor E</name>
    <dbReference type="NCBI Taxonomy" id="1095630"/>
    <lineage>
        <taxon>Eukaryota</taxon>
        <taxon>Fungi</taxon>
        <taxon>Dikarya</taxon>
        <taxon>Ascomycota</taxon>
        <taxon>Pezizomycotina</taxon>
        <taxon>Leotiomycetes</taxon>
        <taxon>Helotiales</taxon>
        <taxon>Hyaloscyphaceae</taxon>
        <taxon>Hyaloscypha</taxon>
        <taxon>Hyaloscypha bicolor</taxon>
    </lineage>
</organism>
<name>A0A2J6TU27_9HELO</name>
<feature type="coiled-coil region" evidence="1">
    <location>
        <begin position="402"/>
        <end position="432"/>
    </location>
</feature>
<sequence length="511" mass="58603">MGYYSSPKISNMVPQKISPTTQSSRPIMFTQRVAQQYPPGSLMTSNMLARNTLPYPPGLAFYTTKFGQATPLYPPGLHIDPDVLRRQITPRYTSDLPLMSNMAQQIEPQYPAGIPFYTNKFGRTPHLYPPGPHIDPKVVRQQITSPFAPESPLKSSTVQQFGPQYSPELPLESNIAQQVEHIAPRHPNGWARFSYLSMPRPRSPRISQPEVLSTPYEEETQRQPASNIQLSVDYAQIQQSPQPSYSNNPSSRHQFGEDHKLTEANMYMLQKGVEKRCGLPPYYDPWGLPNTDIASFQEMPYNSRLDLSTGYAEENPECVRIITPEEALNFGNWTGTDREWSFNHRIKSWMVNQEAEGITSSDEEVWENADELVFPEHKYEPQFPFEDTEDGEQPWDSCSWTKEYAENYMKNHEKFKEELEKENKAYSEDEGEWLPGPPHPEEARTLKKAMAKVMAKASRLSRFSSCKKNGKYGMDIKRWKVIHSESKQGSAFKKTWNIQNGCLNFAHDKAS</sequence>
<dbReference type="EMBL" id="KZ613743">
    <property type="protein sequence ID" value="PMD66520.1"/>
    <property type="molecule type" value="Genomic_DNA"/>
</dbReference>
<feature type="region of interest" description="Disordered" evidence="2">
    <location>
        <begin position="200"/>
        <end position="226"/>
    </location>
</feature>
<keyword evidence="4" id="KW-1185">Reference proteome</keyword>
<dbReference type="InParanoid" id="A0A2J6TU27"/>
<feature type="region of interest" description="Disordered" evidence="2">
    <location>
        <begin position="1"/>
        <end position="22"/>
    </location>
</feature>
<dbReference type="RefSeq" id="XP_024743424.1">
    <property type="nucleotide sequence ID" value="XM_024882346.1"/>
</dbReference>
<evidence type="ECO:0000313" key="4">
    <source>
        <dbReference type="Proteomes" id="UP000235371"/>
    </source>
</evidence>
<keyword evidence="1" id="KW-0175">Coiled coil</keyword>
<proteinExistence type="predicted"/>
<evidence type="ECO:0000256" key="2">
    <source>
        <dbReference type="SAM" id="MobiDB-lite"/>
    </source>
</evidence>
<accession>A0A2J6TU27</accession>
<protein>
    <submittedName>
        <fullName evidence="3">Uncharacterized protein</fullName>
    </submittedName>
</protein>
<dbReference type="Proteomes" id="UP000235371">
    <property type="component" value="Unassembled WGS sequence"/>
</dbReference>
<evidence type="ECO:0000256" key="1">
    <source>
        <dbReference type="SAM" id="Coils"/>
    </source>
</evidence>
<reference evidence="3 4" key="1">
    <citation type="submission" date="2016-04" db="EMBL/GenBank/DDBJ databases">
        <title>A degradative enzymes factory behind the ericoid mycorrhizal symbiosis.</title>
        <authorList>
            <consortium name="DOE Joint Genome Institute"/>
            <person name="Martino E."/>
            <person name="Morin E."/>
            <person name="Grelet G."/>
            <person name="Kuo A."/>
            <person name="Kohler A."/>
            <person name="Daghino S."/>
            <person name="Barry K."/>
            <person name="Choi C."/>
            <person name="Cichocki N."/>
            <person name="Clum A."/>
            <person name="Copeland A."/>
            <person name="Hainaut M."/>
            <person name="Haridas S."/>
            <person name="Labutti K."/>
            <person name="Lindquist E."/>
            <person name="Lipzen A."/>
            <person name="Khouja H.-R."/>
            <person name="Murat C."/>
            <person name="Ohm R."/>
            <person name="Olson A."/>
            <person name="Spatafora J."/>
            <person name="Veneault-Fourrey C."/>
            <person name="Henrissat B."/>
            <person name="Grigoriev I."/>
            <person name="Martin F."/>
            <person name="Perotto S."/>
        </authorList>
    </citation>
    <scope>NUCLEOTIDE SEQUENCE [LARGE SCALE GENOMIC DNA]</scope>
    <source>
        <strain evidence="3 4">E</strain>
    </source>
</reference>